<dbReference type="InterPro" id="IPR036430">
    <property type="entry name" value="RNase_T2-like_sf"/>
</dbReference>
<dbReference type="PANTHER" id="PTHR11240:SF22">
    <property type="entry name" value="RIBONUCLEASE T2"/>
    <property type="match status" value="1"/>
</dbReference>
<protein>
    <submittedName>
        <fullName evidence="3">Uncharacterized protein AlNc14C110G6363</fullName>
    </submittedName>
</protein>
<dbReference type="PROSITE" id="PS00531">
    <property type="entry name" value="RNASE_T2_2"/>
    <property type="match status" value="1"/>
</dbReference>
<dbReference type="EMBL" id="FR824155">
    <property type="protein sequence ID" value="CCA21045.1"/>
    <property type="molecule type" value="Genomic_DNA"/>
</dbReference>
<accession>F0WIG3</accession>
<dbReference type="GO" id="GO:0005576">
    <property type="term" value="C:extracellular region"/>
    <property type="evidence" value="ECO:0007669"/>
    <property type="project" value="TreeGrafter"/>
</dbReference>
<reference evidence="3" key="1">
    <citation type="journal article" date="2011" name="PLoS Biol.">
        <title>Gene gain and loss during evolution of obligate parasitism in the white rust pathogen of Arabidopsis thaliana.</title>
        <authorList>
            <person name="Kemen E."/>
            <person name="Gardiner A."/>
            <person name="Schultz-Larsen T."/>
            <person name="Kemen A.C."/>
            <person name="Balmuth A.L."/>
            <person name="Robert-Seilaniantz A."/>
            <person name="Bailey K."/>
            <person name="Holub E."/>
            <person name="Studholme D.J."/>
            <person name="Maclean D."/>
            <person name="Jones J.D."/>
        </authorList>
    </citation>
    <scope>NUCLEOTIDE SEQUENCE</scope>
</reference>
<evidence type="ECO:0000256" key="2">
    <source>
        <dbReference type="RuleBase" id="RU004328"/>
    </source>
</evidence>
<dbReference type="InterPro" id="IPR001568">
    <property type="entry name" value="RNase_T2-like"/>
</dbReference>
<dbReference type="AlphaFoldDB" id="F0WIG3"/>
<comment type="similarity">
    <text evidence="1 2">Belongs to the RNase T2 family.</text>
</comment>
<evidence type="ECO:0000313" key="3">
    <source>
        <dbReference type="EMBL" id="CCA21045.1"/>
    </source>
</evidence>
<proteinExistence type="inferred from homology"/>
<dbReference type="PANTHER" id="PTHR11240">
    <property type="entry name" value="RIBONUCLEASE T2"/>
    <property type="match status" value="1"/>
</dbReference>
<reference evidence="3" key="2">
    <citation type="submission" date="2011-02" db="EMBL/GenBank/DDBJ databases">
        <authorList>
            <person name="MacLean D."/>
        </authorList>
    </citation>
    <scope>NUCLEOTIDE SEQUENCE</scope>
</reference>
<dbReference type="GO" id="GO:0003723">
    <property type="term" value="F:RNA binding"/>
    <property type="evidence" value="ECO:0007669"/>
    <property type="project" value="InterPro"/>
</dbReference>
<dbReference type="SUPFAM" id="SSF55895">
    <property type="entry name" value="Ribonuclease Rh-like"/>
    <property type="match status" value="1"/>
</dbReference>
<dbReference type="HOGENOM" id="CLU_069912_3_1_1"/>
<dbReference type="GO" id="GO:0033897">
    <property type="term" value="F:ribonuclease T2 activity"/>
    <property type="evidence" value="ECO:0007669"/>
    <property type="project" value="InterPro"/>
</dbReference>
<name>F0WIG3_9STRA</name>
<dbReference type="GO" id="GO:0006401">
    <property type="term" value="P:RNA catabolic process"/>
    <property type="evidence" value="ECO:0007669"/>
    <property type="project" value="TreeGrafter"/>
</dbReference>
<organism evidence="3">
    <name type="scientific">Albugo laibachii Nc14</name>
    <dbReference type="NCBI Taxonomy" id="890382"/>
    <lineage>
        <taxon>Eukaryota</taxon>
        <taxon>Sar</taxon>
        <taxon>Stramenopiles</taxon>
        <taxon>Oomycota</taxon>
        <taxon>Peronosporomycetes</taxon>
        <taxon>Albuginales</taxon>
        <taxon>Albuginaceae</taxon>
        <taxon>Albugo</taxon>
    </lineage>
</organism>
<gene>
    <name evidence="3" type="primary">AlNc14C110G6363</name>
    <name evidence="3" type="ORF">ALNC14_071880</name>
</gene>
<dbReference type="Gene3D" id="3.90.730.10">
    <property type="entry name" value="Ribonuclease T2-like"/>
    <property type="match status" value="1"/>
</dbReference>
<dbReference type="InterPro" id="IPR033130">
    <property type="entry name" value="RNase_T2_His_AS_2"/>
</dbReference>
<dbReference type="Pfam" id="PF00445">
    <property type="entry name" value="Ribonuclease_T2"/>
    <property type="match status" value="1"/>
</dbReference>
<evidence type="ECO:0000256" key="1">
    <source>
        <dbReference type="ARBA" id="ARBA00007469"/>
    </source>
</evidence>
<sequence>MHSLLRVVFITETIVTADRPHVYHANVHSLLDVPHIKPSDPSNGEKAASKLIQNDTKKDYDLYIFSQSWQPEFCAGFQNVYPGCHDPQPYWKTHMTLHGLWPEYQNGGYPQFCTSEPLDADLIEKAIGFQKLVRYWPDVKIAEKARSYPEFWQHEWSKHGTCSNLDQIAYFQGSIDLLKQNVSMTPEIIQQHVGKHVNTAIARAAYSQTGAMDDVVLQCRGQALAEIHMCWSRDEQYRPKARIVCPPHVLKGDTCRSEFIFIRAFG</sequence>
<dbReference type="CDD" id="cd00374">
    <property type="entry name" value="RNase_T2"/>
    <property type="match status" value="1"/>
</dbReference>